<dbReference type="Proteomes" id="UP000286974">
    <property type="component" value="Unassembled WGS sequence"/>
</dbReference>
<dbReference type="OrthoDB" id="1853358at2"/>
<sequence length="156" mass="17534">MASVRTNQIKKGATMMDNARDLAIELLNTMKNVKTNGSQEPTESLIGTDFLALQYLADHDNVTPVDISRALNVTTARISVVVRRLEKKGMVVRNSHPTDLRKFVISITDDGRKLLKKQAETQLEFATDMMEYLGEADAKAYIRIITKLAHRDDQSK</sequence>
<evidence type="ECO:0000313" key="3">
    <source>
        <dbReference type="Proteomes" id="UP000286974"/>
    </source>
</evidence>
<dbReference type="PANTHER" id="PTHR33164:SF43">
    <property type="entry name" value="HTH-TYPE TRANSCRIPTIONAL REPRESSOR YETL"/>
    <property type="match status" value="1"/>
</dbReference>
<dbReference type="InterPro" id="IPR000835">
    <property type="entry name" value="HTH_MarR-typ"/>
</dbReference>
<dbReference type="InterPro" id="IPR036390">
    <property type="entry name" value="WH_DNA-bd_sf"/>
</dbReference>
<dbReference type="EMBL" id="BEXA01000001">
    <property type="protein sequence ID" value="GAY71882.1"/>
    <property type="molecule type" value="Genomic_DNA"/>
</dbReference>
<dbReference type="InterPro" id="IPR039422">
    <property type="entry name" value="MarR/SlyA-like"/>
</dbReference>
<dbReference type="GO" id="GO:0003700">
    <property type="term" value="F:DNA-binding transcription factor activity"/>
    <property type="evidence" value="ECO:0007669"/>
    <property type="project" value="InterPro"/>
</dbReference>
<evidence type="ECO:0000313" key="2">
    <source>
        <dbReference type="EMBL" id="GAY71882.1"/>
    </source>
</evidence>
<evidence type="ECO:0000259" key="1">
    <source>
        <dbReference type="PROSITE" id="PS50995"/>
    </source>
</evidence>
<dbReference type="SMART" id="SM00347">
    <property type="entry name" value="HTH_MARR"/>
    <property type="match status" value="1"/>
</dbReference>
<dbReference type="PRINTS" id="PR00598">
    <property type="entry name" value="HTHMARR"/>
</dbReference>
<gene>
    <name evidence="2" type="ORF">NBRC111893_28</name>
</gene>
<accession>A0A401FHS0</accession>
<protein>
    <recommendedName>
        <fullName evidence="1">HTH marR-type domain-containing protein</fullName>
    </recommendedName>
</protein>
<dbReference type="PANTHER" id="PTHR33164">
    <property type="entry name" value="TRANSCRIPTIONAL REGULATOR, MARR FAMILY"/>
    <property type="match status" value="1"/>
</dbReference>
<keyword evidence="3" id="KW-1185">Reference proteome</keyword>
<dbReference type="InterPro" id="IPR036388">
    <property type="entry name" value="WH-like_DNA-bd_sf"/>
</dbReference>
<dbReference type="PROSITE" id="PS50995">
    <property type="entry name" value="HTH_MARR_2"/>
    <property type="match status" value="1"/>
</dbReference>
<comment type="caution">
    <text evidence="2">The sequence shown here is derived from an EMBL/GenBank/DDBJ whole genome shotgun (WGS) entry which is preliminary data.</text>
</comment>
<dbReference type="SUPFAM" id="SSF46785">
    <property type="entry name" value="Winged helix' DNA-binding domain"/>
    <property type="match status" value="1"/>
</dbReference>
<proteinExistence type="predicted"/>
<dbReference type="Pfam" id="PF12802">
    <property type="entry name" value="MarR_2"/>
    <property type="match status" value="1"/>
</dbReference>
<dbReference type="GO" id="GO:0006950">
    <property type="term" value="P:response to stress"/>
    <property type="evidence" value="ECO:0007669"/>
    <property type="project" value="TreeGrafter"/>
</dbReference>
<dbReference type="RefSeq" id="WP_125007525.1">
    <property type="nucleotide sequence ID" value="NZ_BEXA01000001.1"/>
</dbReference>
<name>A0A401FHS0_9LACO</name>
<organism evidence="2 3">
    <name type="scientific">Lentilactobacillus kosonis</name>
    <dbReference type="NCBI Taxonomy" id="2810561"/>
    <lineage>
        <taxon>Bacteria</taxon>
        <taxon>Bacillati</taxon>
        <taxon>Bacillota</taxon>
        <taxon>Bacilli</taxon>
        <taxon>Lactobacillales</taxon>
        <taxon>Lactobacillaceae</taxon>
        <taxon>Lentilactobacillus</taxon>
    </lineage>
</organism>
<dbReference type="Gene3D" id="1.10.10.10">
    <property type="entry name" value="Winged helix-like DNA-binding domain superfamily/Winged helix DNA-binding domain"/>
    <property type="match status" value="1"/>
</dbReference>
<feature type="domain" description="HTH marR-type" evidence="1">
    <location>
        <begin position="19"/>
        <end position="150"/>
    </location>
</feature>
<reference evidence="2 3" key="1">
    <citation type="submission" date="2017-11" db="EMBL/GenBank/DDBJ databases">
        <title>Draft Genome Sequence of Lactobacillus curieae NBRC 111893 isolated from Koso, a Japanese sugar-Vegetable Fermented Beverage.</title>
        <authorList>
            <person name="Chiou T.Y."/>
            <person name="Oshima K."/>
            <person name="Suda W."/>
            <person name="Hattori M."/>
            <person name="Takahashi T."/>
        </authorList>
    </citation>
    <scope>NUCLEOTIDE SEQUENCE [LARGE SCALE GENOMIC DNA]</scope>
    <source>
        <strain evidence="2 3">NBRC111893</strain>
    </source>
</reference>
<dbReference type="AlphaFoldDB" id="A0A401FHS0"/>